<sequence length="234" mass="26231">MGFWLLRPSMLGIPETAARCPSPTFLTEDKLLGVGRELPVIGQARIGSTPRTTLHGKGSSVRHKLLSKLLRSVSVCQVVARMSGLCEVAALKGETKARARAAQDYGNRIDRPVNTCENLVSRRLRLRHRSFFSLAFLASGKSDFSSPHPFARVRTMRMTAWKDATGRRDDKLQRTKRWLDHRAPRGDIKMPCRKNRTKWEAPWCILRHGHANLLSIGTSYGVAKRLAADTFGSQ</sequence>
<dbReference type="AlphaFoldDB" id="A0A6J1RA11"/>
<name>A0A6J1RA11_9HYME</name>
<accession>A0A6J1RA11</accession>
<gene>
    <name evidence="2" type="primary">LOC112466116</name>
</gene>
<dbReference type="OrthoDB" id="10544777at2759"/>
<organism evidence="1 2">
    <name type="scientific">Temnothorax curvispinosus</name>
    <dbReference type="NCBI Taxonomy" id="300111"/>
    <lineage>
        <taxon>Eukaryota</taxon>
        <taxon>Metazoa</taxon>
        <taxon>Ecdysozoa</taxon>
        <taxon>Arthropoda</taxon>
        <taxon>Hexapoda</taxon>
        <taxon>Insecta</taxon>
        <taxon>Pterygota</taxon>
        <taxon>Neoptera</taxon>
        <taxon>Endopterygota</taxon>
        <taxon>Hymenoptera</taxon>
        <taxon>Apocrita</taxon>
        <taxon>Aculeata</taxon>
        <taxon>Formicoidea</taxon>
        <taxon>Formicidae</taxon>
        <taxon>Myrmicinae</taxon>
        <taxon>Temnothorax</taxon>
    </lineage>
</organism>
<dbReference type="RefSeq" id="XP_024889781.1">
    <property type="nucleotide sequence ID" value="XM_025034013.1"/>
</dbReference>
<proteinExistence type="predicted"/>
<dbReference type="GeneID" id="112466116"/>
<evidence type="ECO:0000313" key="2">
    <source>
        <dbReference type="RefSeq" id="XP_024889781.1"/>
    </source>
</evidence>
<evidence type="ECO:0000313" key="1">
    <source>
        <dbReference type="Proteomes" id="UP000504618"/>
    </source>
</evidence>
<keyword evidence="1" id="KW-1185">Reference proteome</keyword>
<dbReference type="Proteomes" id="UP000504618">
    <property type="component" value="Unplaced"/>
</dbReference>
<protein>
    <submittedName>
        <fullName evidence="2">Uncharacterized protein LOC112466116 isoform X1</fullName>
    </submittedName>
</protein>
<reference evidence="2" key="1">
    <citation type="submission" date="2025-08" db="UniProtKB">
        <authorList>
            <consortium name="RefSeq"/>
        </authorList>
    </citation>
    <scope>IDENTIFICATION</scope>
    <source>
        <tissue evidence="2">Whole body</tissue>
    </source>
</reference>